<feature type="region of interest" description="Disordered" evidence="1">
    <location>
        <begin position="1622"/>
        <end position="1712"/>
    </location>
</feature>
<keyword evidence="3" id="KW-1185">Reference proteome</keyword>
<feature type="region of interest" description="Disordered" evidence="1">
    <location>
        <begin position="838"/>
        <end position="858"/>
    </location>
</feature>
<feature type="compositionally biased region" description="Pro residues" evidence="1">
    <location>
        <begin position="273"/>
        <end position="287"/>
    </location>
</feature>
<feature type="compositionally biased region" description="Acidic residues" evidence="1">
    <location>
        <begin position="175"/>
        <end position="185"/>
    </location>
</feature>
<reference evidence="2" key="1">
    <citation type="journal article" date="2020" name="Nat. Commun.">
        <title>Large-scale genome sequencing of mycorrhizal fungi provides insights into the early evolution of symbiotic traits.</title>
        <authorList>
            <person name="Miyauchi S."/>
            <person name="Kiss E."/>
            <person name="Kuo A."/>
            <person name="Drula E."/>
            <person name="Kohler A."/>
            <person name="Sanchez-Garcia M."/>
            <person name="Morin E."/>
            <person name="Andreopoulos B."/>
            <person name="Barry K.W."/>
            <person name="Bonito G."/>
            <person name="Buee M."/>
            <person name="Carver A."/>
            <person name="Chen C."/>
            <person name="Cichocki N."/>
            <person name="Clum A."/>
            <person name="Culley D."/>
            <person name="Crous P.W."/>
            <person name="Fauchery L."/>
            <person name="Girlanda M."/>
            <person name="Hayes R.D."/>
            <person name="Keri Z."/>
            <person name="LaButti K."/>
            <person name="Lipzen A."/>
            <person name="Lombard V."/>
            <person name="Magnuson J."/>
            <person name="Maillard F."/>
            <person name="Murat C."/>
            <person name="Nolan M."/>
            <person name="Ohm R.A."/>
            <person name="Pangilinan J."/>
            <person name="Pereira M.F."/>
            <person name="Perotto S."/>
            <person name="Peter M."/>
            <person name="Pfister S."/>
            <person name="Riley R."/>
            <person name="Sitrit Y."/>
            <person name="Stielow J.B."/>
            <person name="Szollosi G."/>
            <person name="Zifcakova L."/>
            <person name="Stursova M."/>
            <person name="Spatafora J.W."/>
            <person name="Tedersoo L."/>
            <person name="Vaario L.M."/>
            <person name="Yamada A."/>
            <person name="Yan M."/>
            <person name="Wang P."/>
            <person name="Xu J."/>
            <person name="Bruns T."/>
            <person name="Baldrian P."/>
            <person name="Vilgalys R."/>
            <person name="Dunand C."/>
            <person name="Henrissat B."/>
            <person name="Grigoriev I.V."/>
            <person name="Hibbett D."/>
            <person name="Nagy L.G."/>
            <person name="Martin F.M."/>
        </authorList>
    </citation>
    <scope>NUCLEOTIDE SEQUENCE</scope>
    <source>
        <strain evidence="2">UP504</strain>
    </source>
</reference>
<organism evidence="2 3">
    <name type="scientific">Hydnum rufescens UP504</name>
    <dbReference type="NCBI Taxonomy" id="1448309"/>
    <lineage>
        <taxon>Eukaryota</taxon>
        <taxon>Fungi</taxon>
        <taxon>Dikarya</taxon>
        <taxon>Basidiomycota</taxon>
        <taxon>Agaricomycotina</taxon>
        <taxon>Agaricomycetes</taxon>
        <taxon>Cantharellales</taxon>
        <taxon>Hydnaceae</taxon>
        <taxon>Hydnum</taxon>
    </lineage>
</organism>
<gene>
    <name evidence="2" type="ORF">BS47DRAFT_1386638</name>
</gene>
<feature type="compositionally biased region" description="Basic and acidic residues" evidence="1">
    <location>
        <begin position="419"/>
        <end position="430"/>
    </location>
</feature>
<feature type="compositionally biased region" description="Basic residues" evidence="1">
    <location>
        <begin position="229"/>
        <end position="239"/>
    </location>
</feature>
<feature type="compositionally biased region" description="Polar residues" evidence="1">
    <location>
        <begin position="301"/>
        <end position="312"/>
    </location>
</feature>
<feature type="compositionally biased region" description="Basic and acidic residues" evidence="1">
    <location>
        <begin position="1473"/>
        <end position="1484"/>
    </location>
</feature>
<accession>A0A9P6E2R5</accession>
<feature type="compositionally biased region" description="Basic and acidic residues" evidence="1">
    <location>
        <begin position="1511"/>
        <end position="1522"/>
    </location>
</feature>
<evidence type="ECO:0000256" key="1">
    <source>
        <dbReference type="SAM" id="MobiDB-lite"/>
    </source>
</evidence>
<comment type="caution">
    <text evidence="2">The sequence shown here is derived from an EMBL/GenBank/DDBJ whole genome shotgun (WGS) entry which is preliminary data.</text>
</comment>
<dbReference type="EMBL" id="MU128909">
    <property type="protein sequence ID" value="KAF9520945.1"/>
    <property type="molecule type" value="Genomic_DNA"/>
</dbReference>
<feature type="compositionally biased region" description="Polar residues" evidence="1">
    <location>
        <begin position="432"/>
        <end position="457"/>
    </location>
</feature>
<feature type="compositionally biased region" description="Polar residues" evidence="1">
    <location>
        <begin position="1624"/>
        <end position="1647"/>
    </location>
</feature>
<feature type="region of interest" description="Disordered" evidence="1">
    <location>
        <begin position="162"/>
        <end position="185"/>
    </location>
</feature>
<feature type="compositionally biased region" description="Basic residues" evidence="1">
    <location>
        <begin position="1425"/>
        <end position="1440"/>
    </location>
</feature>
<feature type="compositionally biased region" description="Acidic residues" evidence="1">
    <location>
        <begin position="1449"/>
        <end position="1472"/>
    </location>
</feature>
<feature type="region of interest" description="Disordered" evidence="1">
    <location>
        <begin position="229"/>
        <end position="405"/>
    </location>
</feature>
<evidence type="ECO:0000313" key="3">
    <source>
        <dbReference type="Proteomes" id="UP000886523"/>
    </source>
</evidence>
<feature type="region of interest" description="Disordered" evidence="1">
    <location>
        <begin position="1425"/>
        <end position="1608"/>
    </location>
</feature>
<proteinExistence type="predicted"/>
<feature type="compositionally biased region" description="Basic and acidic residues" evidence="1">
    <location>
        <begin position="461"/>
        <end position="486"/>
    </location>
</feature>
<dbReference type="Proteomes" id="UP000886523">
    <property type="component" value="Unassembled WGS sequence"/>
</dbReference>
<name>A0A9P6E2R5_9AGAM</name>
<protein>
    <submittedName>
        <fullName evidence="2">Uncharacterized protein</fullName>
    </submittedName>
</protein>
<feature type="compositionally biased region" description="Basic and acidic residues" evidence="1">
    <location>
        <begin position="386"/>
        <end position="405"/>
    </location>
</feature>
<feature type="compositionally biased region" description="Basic and acidic residues" evidence="1">
    <location>
        <begin position="240"/>
        <end position="250"/>
    </location>
</feature>
<feature type="region of interest" description="Disordered" evidence="1">
    <location>
        <begin position="417"/>
        <end position="498"/>
    </location>
</feature>
<evidence type="ECO:0000313" key="2">
    <source>
        <dbReference type="EMBL" id="KAF9520945.1"/>
    </source>
</evidence>
<sequence length="1949" mass="216580">MSPLPLSSPIRLPAPTHVSGGWEVDSRGSLHVRLRTPRYGLPMKNLGNPELLAETVFSSDSDFSSAPGIIMPYYADRLGYYTSTFVIMYMAAWATVHQPEGFEALTNCFYTPDEGIFPRGSKHYLRAVVRPTPPPIPSPVPLVDSHLIEGWAVQRDGTVSIKQSHSEDGPGMLSFDEEEEEEEELGPPALTFAGPQYPPGALIVRSRVVVVAADLSETIEGDRRVNRNWKKKEKKARNKVAREKRLEAEFRVPAASGPRTTPGGEDPWTAPSPFDPSPSVPFPPPSSISPLERPHAKRQDFSVNDSQLSNENRPGHSAYSSIPGPSRPPTAPNTQRYVSHRGHNRSCSPHYYNGNLLQGHSVSSRYSSRLDRRSRSLSPNNRRRQRADDRFAHLQPPRYDDYRQDDDRYSAQEVNQFHGAERNHREDEAHQWPSNRSYSGQFDQSPGTRESGTQSAVPDSIQRRADEACMARDEARAHDSAQHNIEETSTSPSRKQPLREFLVGPAPTESDAEGRMSLMMILAALNDIMKHDTLGYETLPPMQRTAAFSNLGHQILPFPKRSSNKWYGHYAQAKANLMAGCPLFRQHPVRITSVHTTKIPVYCGPWDDCVSIKVFGPDGLGEHALRCFNYSQGPVAAFPSKWHFALISPRRRFSLIPEPTPSQLIGRNDLYRVTDDWLAEMAGPKSVYMASLDIARASITRLHTLRVLPHPPNGFSLMDEWSYLARCAAVLPRLTAFEHDYEIRNTVLGMERMCLVSHTLRRMAVLMAIDLCALLGGFQYPVWPVDKEVSGAMFYANHRPINFENYQDDLCFFLQALERWGIPHWGIEADEDVGQFELDDHSRPSSSVTGGEERHQSTLNSLIRDTTQRIVAYVHPESKSFLQFSQRMQELVGVPIWSGKLYEEGLHPQSMSRRQWYQARAPLLTGNHLPAQEALIFVPPAYHDPHKSAPSALGATKEAMRPSSDLFAMKMEMTPAVMPDVWYGLVVEIFHTQEELMDTVALAEAQGADGWKQHKVIKNGLSLGLIFKSLVCRDDLFHTLKQDDQFSNVTPLNFTQIHAWLPYQMWKDPGYLQHLWVRSHPVAVHAALLGQAPPSRHCPPSTPHTDFAREKERSCQELLLVELLEAEKYPPIIRSSGPDPPKRAYSQRVVLTRISCVIVPSVPPLEFSPPEALSLQRLEIVLNALADYNLSFTKSVYASESGPYVKLLRFIASKVEIGGEIAVNSTIGYKGEGRKRFFMDLDFSTGSPSFLPTKSTLELERNHAEMKIATARSNKVKRKSHSNIGAFQLPNRQGDDDTTSSNVVPSFTPPFEEGFNNGVGRWEPSERGSPARSAIAACRFLPVETKAATPSSPFRSTCGVSYGLRHLCLEKFRAFYLYRSHSRVHAEPPAGSDFFVWRITRLFNTVLSLLSWAATVLARQDSLKRTRASNRTKAPAKHKAVALPPGEVEPQEGGEHVEEDEEDELVEDEGRVEEERVERVEGKLMNDAAPTQKKVRIVAPKHQVLSAEGPDAEKRDIFDRCPRPNTTPSVSLPSPRKDSTAPAPRSKKRPALAPDNEASEIPKPPKRPKTYGTGAAGGSSQSNGPILRLPQNHEVEEMGSLGEMEGQSREILLRDLQPRPLSLASLNPDTASTKMGPNVESSGSALSRPSEMEETPAGSPSALGAGLGLSDEEGEPGALLGIGASGLEGNGGPLPGTGPEEREAPNAEGSSALPETVAFLKASKDKNSTRATDSPVEQVVPAATVLQGPSSTLTKSQTVQLHRELWAVMEKTAKEKAESLDVQPSTVFKLLGELFSAQSYRENIWNSFQSVYKAEHPEVKDVGTIKAAYEAEVKEVGDRGEFEFRKWRIGLKEQAERVKVDQMASKLDSNTRAKVIREKGMELSETAHVTSNLHDDAIDLNGAVAPPFSPAAWRLATSFDDIYGQMTYVERSWQIFSKRRGTPAQGLVD</sequence>
<feature type="compositionally biased region" description="Gly residues" evidence="1">
    <location>
        <begin position="1683"/>
        <end position="1695"/>
    </location>
</feature>